<name>A0A9P6MVZ1_9FUNG</name>
<dbReference type="EMBL" id="JAAAID010000601">
    <property type="protein sequence ID" value="KAG0015722.1"/>
    <property type="molecule type" value="Genomic_DNA"/>
</dbReference>
<organism evidence="1 2">
    <name type="scientific">Entomortierella chlamydospora</name>
    <dbReference type="NCBI Taxonomy" id="101097"/>
    <lineage>
        <taxon>Eukaryota</taxon>
        <taxon>Fungi</taxon>
        <taxon>Fungi incertae sedis</taxon>
        <taxon>Mucoromycota</taxon>
        <taxon>Mortierellomycotina</taxon>
        <taxon>Mortierellomycetes</taxon>
        <taxon>Mortierellales</taxon>
        <taxon>Mortierellaceae</taxon>
        <taxon>Entomortierella</taxon>
    </lineage>
</organism>
<comment type="caution">
    <text evidence="1">The sequence shown here is derived from an EMBL/GenBank/DDBJ whole genome shotgun (WGS) entry which is preliminary data.</text>
</comment>
<dbReference type="InterPro" id="IPR032675">
    <property type="entry name" value="LRR_dom_sf"/>
</dbReference>
<dbReference type="AlphaFoldDB" id="A0A9P6MVZ1"/>
<proteinExistence type="predicted"/>
<dbReference type="SUPFAM" id="SSF52047">
    <property type="entry name" value="RNI-like"/>
    <property type="match status" value="1"/>
</dbReference>
<reference evidence="1" key="1">
    <citation type="journal article" date="2020" name="Fungal Divers.">
        <title>Resolving the Mortierellaceae phylogeny through synthesis of multi-gene phylogenetics and phylogenomics.</title>
        <authorList>
            <person name="Vandepol N."/>
            <person name="Liber J."/>
            <person name="Desiro A."/>
            <person name="Na H."/>
            <person name="Kennedy M."/>
            <person name="Barry K."/>
            <person name="Grigoriev I.V."/>
            <person name="Miller A.N."/>
            <person name="O'Donnell K."/>
            <person name="Stajich J.E."/>
            <person name="Bonito G."/>
        </authorList>
    </citation>
    <scope>NUCLEOTIDE SEQUENCE</scope>
    <source>
        <strain evidence="1">NRRL 2769</strain>
    </source>
</reference>
<accession>A0A9P6MVZ1</accession>
<dbReference type="Gene3D" id="3.80.10.10">
    <property type="entry name" value="Ribonuclease Inhibitor"/>
    <property type="match status" value="1"/>
</dbReference>
<sequence length="543" mass="62547">MHAAVQLANIPHLVDLVCDNLITRDIYRSTIVCRDFYLGFSRNIFNSINIQWRATFNKLTRHDTLKALSSQTGNIHSVSTTFAEIFRVFVQAALPNPCPVPYPAIDPTAFHRLRTLKYIYPKESSYPKLLKNHKYLPSILSVIESSPNLESLHLGFFLFKEPDYIQRLMSAIRKKGRCLQELHFASEEYVGSEILRELLWSCAAVRRLDLSVRYYDLYRNLIGPKEARHLDKLAKEALSIGDGCKTEDIVFQWRQLVLPCDRSDYGVLALVPVLRHCSLLEELKVPMVGARYYSKLLQHFSPSVLPKLCRVDFRYLSMFIPDLESSSSPNTYSILHSFGSLQSVVAWNSISTRRSGVFADWLISNCFSTLERLNISGCSQFRSPHLQRILCGCPMLKEVDALNKDRRPNRGFDLTWPLLDLYDIKDSKEEGDGEWACLGLEVLQLCYTERGATVAIPAALYKQISRLKRIQVLRLMNAGTIGCGDNMIIIKEERDSVRKAVKEWSCLSDLRELRLLGLKPYVPEEYIKERRKQWAKLERLYYD</sequence>
<protein>
    <submittedName>
        <fullName evidence="1">Uncharacterized protein</fullName>
    </submittedName>
</protein>
<dbReference type="Proteomes" id="UP000703661">
    <property type="component" value="Unassembled WGS sequence"/>
</dbReference>
<gene>
    <name evidence="1" type="ORF">BGZ80_009681</name>
</gene>
<keyword evidence="2" id="KW-1185">Reference proteome</keyword>
<evidence type="ECO:0000313" key="1">
    <source>
        <dbReference type="EMBL" id="KAG0015722.1"/>
    </source>
</evidence>
<evidence type="ECO:0000313" key="2">
    <source>
        <dbReference type="Proteomes" id="UP000703661"/>
    </source>
</evidence>